<organism evidence="2 3">
    <name type="scientific">Cohnella yongneupensis</name>
    <dbReference type="NCBI Taxonomy" id="425006"/>
    <lineage>
        <taxon>Bacteria</taxon>
        <taxon>Bacillati</taxon>
        <taxon>Bacillota</taxon>
        <taxon>Bacilli</taxon>
        <taxon>Bacillales</taxon>
        <taxon>Paenibacillaceae</taxon>
        <taxon>Cohnella</taxon>
    </lineage>
</organism>
<dbReference type="Proteomes" id="UP001596108">
    <property type="component" value="Unassembled WGS sequence"/>
</dbReference>
<proteinExistence type="predicted"/>
<reference evidence="3" key="1">
    <citation type="journal article" date="2019" name="Int. J. Syst. Evol. Microbiol.">
        <title>The Global Catalogue of Microorganisms (GCM) 10K type strain sequencing project: providing services to taxonomists for standard genome sequencing and annotation.</title>
        <authorList>
            <consortium name="The Broad Institute Genomics Platform"/>
            <consortium name="The Broad Institute Genome Sequencing Center for Infectious Disease"/>
            <person name="Wu L."/>
            <person name="Ma J."/>
        </authorList>
    </citation>
    <scope>NUCLEOTIDE SEQUENCE [LARGE SCALE GENOMIC DNA]</scope>
    <source>
        <strain evidence="3">CGMCC 1.18578</strain>
    </source>
</reference>
<dbReference type="PANTHER" id="PTHR10587">
    <property type="entry name" value="GLYCOSYL TRANSFERASE-RELATED"/>
    <property type="match status" value="1"/>
</dbReference>
<dbReference type="CDD" id="cd10917">
    <property type="entry name" value="CE4_NodB_like_6s_7s"/>
    <property type="match status" value="1"/>
</dbReference>
<accession>A0ABW0QY21</accession>
<comment type="caution">
    <text evidence="2">The sequence shown here is derived from an EMBL/GenBank/DDBJ whole genome shotgun (WGS) entry which is preliminary data.</text>
</comment>
<dbReference type="RefSeq" id="WP_378111766.1">
    <property type="nucleotide sequence ID" value="NZ_JBHSNC010000031.1"/>
</dbReference>
<dbReference type="EMBL" id="JBHSNC010000031">
    <property type="protein sequence ID" value="MFC5529843.1"/>
    <property type="molecule type" value="Genomic_DNA"/>
</dbReference>
<evidence type="ECO:0000313" key="3">
    <source>
        <dbReference type="Proteomes" id="UP001596108"/>
    </source>
</evidence>
<dbReference type="EC" id="3.-.-.-" evidence="2"/>
<name>A0ABW0QY21_9BACL</name>
<gene>
    <name evidence="2" type="ORF">ACFPQ4_10350</name>
</gene>
<dbReference type="InterPro" id="IPR050248">
    <property type="entry name" value="Polysacc_deacetylase_ArnD"/>
</dbReference>
<evidence type="ECO:0000259" key="1">
    <source>
        <dbReference type="PROSITE" id="PS51677"/>
    </source>
</evidence>
<protein>
    <submittedName>
        <fullName evidence="2">Polysaccharide deacetylase family protein</fullName>
        <ecNumber evidence="2">3.-.-.-</ecNumber>
    </submittedName>
</protein>
<keyword evidence="2" id="KW-0378">Hydrolase</keyword>
<dbReference type="SUPFAM" id="SSF88713">
    <property type="entry name" value="Glycoside hydrolase/deacetylase"/>
    <property type="match status" value="1"/>
</dbReference>
<dbReference type="Gene3D" id="3.20.20.370">
    <property type="entry name" value="Glycoside hydrolase/deacetylase"/>
    <property type="match status" value="1"/>
</dbReference>
<dbReference type="PROSITE" id="PS51677">
    <property type="entry name" value="NODB"/>
    <property type="match status" value="1"/>
</dbReference>
<dbReference type="InterPro" id="IPR011330">
    <property type="entry name" value="Glyco_hydro/deAcase_b/a-brl"/>
</dbReference>
<keyword evidence="3" id="KW-1185">Reference proteome</keyword>
<dbReference type="InterPro" id="IPR002509">
    <property type="entry name" value="NODB_dom"/>
</dbReference>
<evidence type="ECO:0000313" key="2">
    <source>
        <dbReference type="EMBL" id="MFC5529843.1"/>
    </source>
</evidence>
<dbReference type="GO" id="GO:0016787">
    <property type="term" value="F:hydrolase activity"/>
    <property type="evidence" value="ECO:0007669"/>
    <property type="project" value="UniProtKB-KW"/>
</dbReference>
<sequence>MIFNEVITERKLIAFTFDDGPRPEWTPLFLDVFRKHDAKATFFVMGSHIEQYPDIAKRIYEEGHELGNHTYSHPSLPELGKEQQIEELERTDRLISEVTGSRPSTFRPPYLAVNDDLLEVSAQFGYSVIHAVNLDSRDWDTVDADHIVTTSRAHVHNGSILIYHDGFGDRSQTLAAISILVPELIAAGYELVTVSELLASASR</sequence>
<feature type="domain" description="NodB homology" evidence="1">
    <location>
        <begin position="11"/>
        <end position="192"/>
    </location>
</feature>
<dbReference type="Pfam" id="PF01522">
    <property type="entry name" value="Polysacc_deac_1"/>
    <property type="match status" value="1"/>
</dbReference>